<accession>A0A285LSS6</accession>
<feature type="domain" description="PE" evidence="1">
    <location>
        <begin position="10"/>
        <end position="90"/>
    </location>
</feature>
<dbReference type="AlphaFoldDB" id="A0A285LSS6"/>
<reference evidence="2 3" key="1">
    <citation type="submission" date="2017-09" db="EMBL/GenBank/DDBJ databases">
        <authorList>
            <person name="Ehlers B."/>
            <person name="Leendertz F.H."/>
        </authorList>
    </citation>
    <scope>NUCLEOTIDE SEQUENCE [LARGE SCALE GENOMIC DNA]</scope>
    <source>
        <strain evidence="2 3">DSM 45537</strain>
    </source>
</reference>
<evidence type="ECO:0000259" key="1">
    <source>
        <dbReference type="Pfam" id="PF00934"/>
    </source>
</evidence>
<proteinExistence type="predicted"/>
<organism evidence="2 3">
    <name type="scientific">Nocardia amikacinitolerans</name>
    <dbReference type="NCBI Taxonomy" id="756689"/>
    <lineage>
        <taxon>Bacteria</taxon>
        <taxon>Bacillati</taxon>
        <taxon>Actinomycetota</taxon>
        <taxon>Actinomycetes</taxon>
        <taxon>Mycobacteriales</taxon>
        <taxon>Nocardiaceae</taxon>
        <taxon>Nocardia</taxon>
    </lineage>
</organism>
<evidence type="ECO:0000313" key="2">
    <source>
        <dbReference type="EMBL" id="SNY87945.1"/>
    </source>
</evidence>
<dbReference type="InterPro" id="IPR000084">
    <property type="entry name" value="PE-PGRS_N"/>
</dbReference>
<dbReference type="STRING" id="1379680.GCA_001612615_02947"/>
<gene>
    <name evidence="2" type="ORF">SAMN04244553_4905</name>
</gene>
<protein>
    <submittedName>
        <fullName evidence="2">PE family protein</fullName>
    </submittedName>
</protein>
<name>A0A285LSS6_9NOCA</name>
<dbReference type="Proteomes" id="UP000219565">
    <property type="component" value="Unassembled WGS sequence"/>
</dbReference>
<dbReference type="Pfam" id="PF00934">
    <property type="entry name" value="PE"/>
    <property type="match status" value="1"/>
</dbReference>
<keyword evidence="3" id="KW-1185">Reference proteome</keyword>
<dbReference type="RefSeq" id="WP_067785091.1">
    <property type="nucleotide sequence ID" value="NZ_JAMTCU010000003.1"/>
</dbReference>
<dbReference type="EMBL" id="OBEG01000005">
    <property type="protein sequence ID" value="SNY87945.1"/>
    <property type="molecule type" value="Genomic_DNA"/>
</dbReference>
<evidence type="ECO:0000313" key="3">
    <source>
        <dbReference type="Proteomes" id="UP000219565"/>
    </source>
</evidence>
<sequence>MEFDRAGAIKSATALDALADRLEADLKANTPALAVEAAGLDEVSQRAAQTLRGVAASYDEAATAGVLELRKLAAALRSQSQSLVVMDTENAAGLGASA</sequence>
<dbReference type="OrthoDB" id="4636567at2"/>
<dbReference type="Gene3D" id="1.10.287.850">
    <property type="entry name" value="HP0062-like domain"/>
    <property type="match status" value="1"/>
</dbReference>